<dbReference type="FunFam" id="3.40.50.300:FF:000142">
    <property type="entry name" value="Midasin"/>
    <property type="match status" value="1"/>
</dbReference>
<feature type="compositionally biased region" description="Gly residues" evidence="10">
    <location>
        <begin position="4206"/>
        <end position="4215"/>
    </location>
</feature>
<feature type="region of interest" description="Disordered" evidence="10">
    <location>
        <begin position="4196"/>
        <end position="4472"/>
    </location>
</feature>
<keyword evidence="8 9" id="KW-0539">Nucleus</keyword>
<protein>
    <recommendedName>
        <fullName evidence="4 9">Midasin</fullName>
    </recommendedName>
</protein>
<keyword evidence="13" id="KW-1185">Reference proteome</keyword>
<feature type="compositionally biased region" description="Basic and acidic residues" evidence="10">
    <location>
        <begin position="4237"/>
        <end position="4258"/>
    </location>
</feature>
<dbReference type="FunFam" id="3.40.50.300:FF:000582">
    <property type="entry name" value="Midasin"/>
    <property type="match status" value="1"/>
</dbReference>
<feature type="compositionally biased region" description="Polar residues" evidence="10">
    <location>
        <begin position="4270"/>
        <end position="4285"/>
    </location>
</feature>
<feature type="compositionally biased region" description="Acidic residues" evidence="10">
    <location>
        <begin position="4371"/>
        <end position="4382"/>
    </location>
</feature>
<dbReference type="InterPro" id="IPR003593">
    <property type="entry name" value="AAA+_ATPase"/>
</dbReference>
<dbReference type="GO" id="GO:0030687">
    <property type="term" value="C:preribosome, large subunit precursor"/>
    <property type="evidence" value="ECO:0007669"/>
    <property type="project" value="TreeGrafter"/>
</dbReference>
<dbReference type="Pfam" id="PF17865">
    <property type="entry name" value="AAA_lid_5"/>
    <property type="match status" value="1"/>
</dbReference>
<dbReference type="InterPro" id="IPR012099">
    <property type="entry name" value="Midasin"/>
</dbReference>
<dbReference type="SUPFAM" id="SSF52540">
    <property type="entry name" value="P-loop containing nucleoside triphosphate hydrolases"/>
    <property type="match status" value="6"/>
</dbReference>
<evidence type="ECO:0000313" key="13">
    <source>
        <dbReference type="Proteomes" id="UP001329430"/>
    </source>
</evidence>
<dbReference type="SUPFAM" id="SSF53300">
    <property type="entry name" value="vWA-like"/>
    <property type="match status" value="1"/>
</dbReference>
<organism evidence="12 13">
    <name type="scientific">Pyrocoelia pectoralis</name>
    <dbReference type="NCBI Taxonomy" id="417401"/>
    <lineage>
        <taxon>Eukaryota</taxon>
        <taxon>Metazoa</taxon>
        <taxon>Ecdysozoa</taxon>
        <taxon>Arthropoda</taxon>
        <taxon>Hexapoda</taxon>
        <taxon>Insecta</taxon>
        <taxon>Pterygota</taxon>
        <taxon>Neoptera</taxon>
        <taxon>Endopterygota</taxon>
        <taxon>Coleoptera</taxon>
        <taxon>Polyphaga</taxon>
        <taxon>Elateriformia</taxon>
        <taxon>Elateroidea</taxon>
        <taxon>Lampyridae</taxon>
        <taxon>Lampyrinae</taxon>
        <taxon>Pyrocoelia</taxon>
    </lineage>
</organism>
<dbReference type="EMBL" id="JAVRBK010000003">
    <property type="protein sequence ID" value="KAK5645761.1"/>
    <property type="molecule type" value="Genomic_DNA"/>
</dbReference>
<feature type="compositionally biased region" description="Basic and acidic residues" evidence="10">
    <location>
        <begin position="4335"/>
        <end position="4349"/>
    </location>
</feature>
<dbReference type="FunFam" id="3.40.50.300:FF:002451">
    <property type="entry name" value="Midasin"/>
    <property type="match status" value="1"/>
</dbReference>
<feature type="compositionally biased region" description="Basic and acidic residues" evidence="10">
    <location>
        <begin position="4404"/>
        <end position="4430"/>
    </location>
</feature>
<dbReference type="InterPro" id="IPR002035">
    <property type="entry name" value="VWF_A"/>
</dbReference>
<evidence type="ECO:0000256" key="3">
    <source>
        <dbReference type="ARBA" id="ARBA00007188"/>
    </source>
</evidence>
<evidence type="ECO:0000256" key="10">
    <source>
        <dbReference type="SAM" id="MobiDB-lite"/>
    </source>
</evidence>
<dbReference type="InterPro" id="IPR036465">
    <property type="entry name" value="vWFA_dom_sf"/>
</dbReference>
<dbReference type="PANTHER" id="PTHR48103">
    <property type="entry name" value="MIDASIN-RELATED"/>
    <property type="match status" value="1"/>
</dbReference>
<dbReference type="GO" id="GO:0005730">
    <property type="term" value="C:nucleolus"/>
    <property type="evidence" value="ECO:0007669"/>
    <property type="project" value="UniProtKB-SubCell"/>
</dbReference>
<feature type="domain" description="VWFA" evidence="11">
    <location>
        <begin position="4613"/>
        <end position="4808"/>
    </location>
</feature>
<proteinExistence type="inferred from homology"/>
<comment type="subcellular location">
    <subcellularLocation>
        <location evidence="1">Nucleus</location>
        <location evidence="1">Nucleolus</location>
    </subcellularLocation>
    <subcellularLocation>
        <location evidence="2">Nucleus</location>
        <location evidence="2">Nucleoplasm</location>
    </subcellularLocation>
</comment>
<dbReference type="InterPro" id="IPR041190">
    <property type="entry name" value="Midasin_AAA_lid_5"/>
</dbReference>
<keyword evidence="6 9" id="KW-0067">ATP-binding</keyword>
<evidence type="ECO:0000313" key="12">
    <source>
        <dbReference type="EMBL" id="KAK5645761.1"/>
    </source>
</evidence>
<feature type="compositionally biased region" description="Basic and acidic residues" evidence="10">
    <location>
        <begin position="4217"/>
        <end position="4228"/>
    </location>
</feature>
<keyword evidence="5 9" id="KW-0547">Nucleotide-binding</keyword>
<comment type="caution">
    <text evidence="12">The sequence shown here is derived from an EMBL/GenBank/DDBJ whole genome shotgun (WGS) entry which is preliminary data.</text>
</comment>
<dbReference type="FunFam" id="3.40.50.410:FF:000028">
    <property type="entry name" value="Midasin"/>
    <property type="match status" value="1"/>
</dbReference>
<feature type="compositionally biased region" description="Basic and acidic residues" evidence="10">
    <location>
        <begin position="4439"/>
        <end position="4457"/>
    </location>
</feature>
<evidence type="ECO:0000256" key="2">
    <source>
        <dbReference type="ARBA" id="ARBA00004642"/>
    </source>
</evidence>
<comment type="function">
    <text evidence="9">Nuclear chaperone required for maturation and nuclear export of pre-60S ribosome subunits.</text>
</comment>
<dbReference type="InterPro" id="IPR040848">
    <property type="entry name" value="AAA_lid_7"/>
</dbReference>
<gene>
    <name evidence="12" type="ORF">RI129_004225</name>
</gene>
<evidence type="ECO:0000256" key="5">
    <source>
        <dbReference type="ARBA" id="ARBA00022741"/>
    </source>
</evidence>
<dbReference type="GO" id="GO:0005524">
    <property type="term" value="F:ATP binding"/>
    <property type="evidence" value="ECO:0007669"/>
    <property type="project" value="UniProtKB-KW"/>
</dbReference>
<evidence type="ECO:0000256" key="6">
    <source>
        <dbReference type="ARBA" id="ARBA00022840"/>
    </source>
</evidence>
<dbReference type="GO" id="GO:0005654">
    <property type="term" value="C:nucleoplasm"/>
    <property type="evidence" value="ECO:0007669"/>
    <property type="project" value="UniProtKB-SubCell"/>
</dbReference>
<feature type="compositionally biased region" description="Basic and acidic residues" evidence="10">
    <location>
        <begin position="4356"/>
        <end position="4370"/>
    </location>
</feature>
<sequence>MKQEETLKECQKLLNTKTNTEDFILAVKQQSEIWDTSSEACNNKQVQLNAWNEIICTIISDFEQRSLAERNNLNSIDVENLSNKHVAAIYRKLGSLWLQQKYTLSVSNYFKKELVVILLTVADFTYTDQRHLQICVALSRIIDLHPDVNSFALRYFEKHPSPFEFDLNRHPPKKRSKQEGSYDVNDLDIVVSCYKFLKRSPCYFRTAWCWSLFIKKYFKHDIDTVRWYCYRCVQLLTGMTETQLDIILKGSLSETTIHKCLLNSRQVTLGDDVIYESDDKFVLNENVLRIGGIYLPVYCNNVDNSFSLVEVKSTLNNIRRLALGVMGDKGILLQGPVGSGKTFLVEYLATKTGRVLGENFVKVQLGDQTDSKMLLGTYGCTDIPGEFIWQPGVLTQAVTEGSWLLLEDIDLANMDIASVLMALLENGVLTVPGYRDSVPVAPGFKLFMTQRLIPTVTGYQKVHTNAIALLEKNVLQVHIDPLVPYEVQTIIQTNFPSLKTIANRMVEAFQKFTHHANNRSNRQVSTRDLLKWCARAVIDFDVKSQTSALNVLQNGIDVFCCSCPDLSYRITLARIISTHLGIISEKADYFCNLYKPTFSLTIEKIKSDRVELLKQQSLSDARLNFCFTRPSACLLERIICCVYLKEPVLLVGETGTGKTSAIQYLAHIIGVKLIVINMNQQSDSSDLLGGHKPVDFKFVMSPIRSEFEELFRAYFNVDDNKEFLENIEYCFKNMKWKILLKMMLKSCLAALDNLGKVQQSSSVLIPRSSIKTPMKDNQDRDQYFLTLWKNIHKKLLKLQLQLKHKNSLAFSFIEGSLVKAIKNGYWVLLDEINLANAETLECLSGLLESDKGSLSLLERGDKKPVARHPEFTLFACMNPSTDIGKRDLPNGLRNRFTEFFVDELEDEYDLMMLVKSYLNALAVSTETLKSIVKCYANIRKAALNSLSDGLGHKPHYSLRTLCRALMITARNPCGSFFRSLYEAFSLSFLTQLDESSYKAVEDLISKYILGSAKNANSILNQQIPHPREDSIQFEGYWVTPGTLEPHTPKNYILTPCIRRNLKDLVRVVSIGNSPVLLQGDTSVGKTSLITYLAKSSGNKCVRINNHEHTDLQEYIGSYMADVNGQLVFREGLLVDAMRHGHWIILDELNLAPTDVLEALNRVLDDNRELFIAETQVTVKAHPNFKLFATQNPPGLYGGRKMLSRAFRNRFVELHFNEIPSAELIDILHERCEIPLSYSKKMVAVMTDLQVSWLKLSLSPIIFLQLQRRSSAAFAGKQGFITLRDLFRWGERYHLANNTKNLYDWDQHIADEGYLLLAGRVRKMEERDSIAQVLEKHMKRKVVPHHLFTLSENASTVTKHILERLDDGKHKNIVWTYNMRQLVVLMAKALEFKEPVLLVGETGGGKTTACQLLADNNNQALFTVNCHMHTESGDFIGGLRPVRDHSDKDLNRLFEWVNGPLIQAMTQGGIFLADEISLADDSVLERLNSLLEPERCLLLAEKGTDINNRDNSELIVAHDKFYFVSTMNPGGDYGKKELSPALRNRFTEIWCESCKERADLIAIIDRNVEHPIELGRLIMDFIDCMRDLLTWVNFVNACVKKIGLADAYLQGACLTFLDSLGSGVTSHESSKVLDRFERECLEFLTRQITGLNLKLNQTSSTLGITITDELFGIAPFYIPLGSTVVPVEFSFEAPMTAFNSLRVLRGLQLNKAILLEGSPGVGKTSLITAIAKASGHRLLRINLSDQTDISDLFGADFPVEGGTGGHFAWRDGPFLQALKQGDWVLLDELNLASQSVLEGLNACLDHRGEVFIPELGKTFHVKPGTRLFGCQNPLRQGGSRRGLPQSFLNRFTQVYISPLKDEDLKIILTRQFPLLQETVITKMIKFNSYIVSDLNQHKFGFRGAPWEFNLRDLTRWCESTVRNGACSPESFVQLIYSDRMRTVNDKVRMCEIFEQEFGCTISGNAPIVYVTKTDVIIGDVSLKREVTGVNMNLITPPQNCLVLRTQISALRSLAYCVKLHWMAILVGSSGSGKSSSVQTLANLVGKTLWTLPVTSSMDTTEILGGFEQVDYTRHLEEISKETEMIVLETIQNELIKGDLDKGVGILGMWEKFSKLMRSDTKSQTMTEETTLFIRKLKELEALWVELKLNINTIQLERLTNLEARASTLLANIKSEKSLNVGGKFEWVNSILVKCMQEGSWLLIDNVNLCSPAVLDRLNALLEPNGVLTIGERGVTENGEMYEIKPHEDFRLFLTMDPKNGEISRIDARYNRNYLFQPFVIVFLGEKPNINHLQQAAFLMAEQLQRGVDLLTAITCSVTDVYYKSRRNSEFTVNDAYELINEKIHSVIYDKNDFYDPSMSLQTRNLSRSSHLENIQQQTIYLNDDSRCLENVLISTFTIANSLDLKLRYTYIKSILSQFKDEGLQGLCDKFFRIASHWVKNRYELPFDDRWLPNTKQPASPNNLYISLYFESRTYIRKVACKQKRKLTLLDFLNGVRCKRTEPKMDHILEKELLNLLDAFDKFFVKSLYSTHVKIDDTILCDLLSLLQWRFILYHKLNCDIWNITLSDYQRLIETVHIHYKWFMKSFEKLVKLIKMGRNNTVAKIITDINSKSSYDFSTLQKLSKLYQKAICRPPPPISQEQIVTYEEFRLISDGFDIYNHQNDFSRLLPQRVEVDNELKNLHNRFIQNDEDVKCIRDRAEILPIIDHFARLTVIGMKHDFNLDKEICTKAHTVPPELLAVWETFTNTTDECVKHELNTNTFLYLQNAASVTPFKFKLEESEECSNPKTFPQFAPALSFTIVNLLVPDVNHKATIRATTYGNCKEITEQHKLLNLALWRNMVQLSYQNYDFIKCESRYLQKSFHEFQRDFASCLNVENNEGACLKGIRKLYGKSSSLQNEKGERDLLLVLFKQCTEEFVCLRKNENLDTIANLYFLLGYLRTLLNSKLPLIDPLAKKQLKKQYCIEEINNYLRIVRCYELQNSLYSGKIETLHTHSLLLQDRIKALEIKCEELSKYTSVRSQDPTYSTVSKEILHYFDMVVSPLQIVNLFYSLNSNSTNIQEAIDRKCSINTNEIEKRLKETKQLCTTFSSLVAVLKKYRYNFPDVVMPLLSGVAEFLYALTLKFNITYALLTKYKNIRYKVNVSQDLINVARFPTIMKDQTDYVDAIRLYTRSHIREFIKVTLENDTLISISPCTMLYFDLLYIFRSKTEEDEIAEEFQKLFPSFHDQDFSDLEPKMLDDEPEMETNTANDYVGIISLEDVKFVSKIHSTFLYSHARTEWLAPQIKNTKPDFVTPLLSKCKFFQMISMKYTECLNYTADAEFIGTLNLLVSVAQNFGNVEATEDRHYDFYKDPNVAEVKLSYHDLKELHKYIIELLNKWPDHPTLKMVSYHRPITRIYNFDIASPLSRFLTGFEILLSKCHEWEENAHSGVSIQEYIQNIVRHIIGWRKIEMNVWKESLNIAFERLNEPIAKWWFYIYELVIQFIDDEVIRVDEVLATLKKFITQSNLAEFSNRLQLLLNFHYYITHMRRTTRSALLNILWNLYQYFKQFEANVATKIKELRLPIEKKLKEYIKIVKWKDISYWAIKQTVERTHKTLHKHIREFEVCLRINVNISMQYLFQNVLKRPVADCLVSVTTEIKATPEGIWDKKEITRHNPNSYLSKFAIALEQDDDIFVKAEVYFKRSRALCKKTILRADYPQLIQTFDDFVTDVITSSAHLQSLEVDTTLSKEKQKSQAKGILLQKRKGLADLFKALTEIGLSYRTGIVYSKSREETSQFLIKPIDLQANLSHLQDFLFSAFRHENDERMLSIWNGCELYYYKSFSKLESLRVYRTNPAKDLGLQNLERCTGFAEVVMQTVQELKTSLVKTSKTFYYLRHYYSCLARYTKSSSLTYLPISKYENMVKLIKNVVIVLEQFKLILNTCPNYGDESTELPILKPVPMDFIWHKNDEAWLKCMEKITSSLTVSQKILHNLSNALHSIPSTEFKCAKKMYIEISLDEVLTNFDTISENLEEIGFIFKEIPLTNNMQWLQSEIESTKLSLLQIPKPVELADLTKFKRFSRLLVRKLLLTVQVVYKKSQEKDLQKEEPQLKQDHLKTLILENLSNDLTLLDMPAVLKQVHRLVAELYKISSSMIPECNLIVSQIMPIFEQVLLLYQYYFTQQVSAYRTACKMNSILCNIFTDLSTKGFCVPPEFSEELNSEDGTQQMGGGLGLGEGEGERDVSDRIESEDQLEDAEPAGKEKNEKDDKDCKEEEKGIEMSEDFDAKMQVASDNVKTNPSENQENAAPTDEINQEDNPDKEGVGQSRMEQSMTGHKGQAMAQDNISSNRQEEEDVDMKRKPGETDSKRSLGDVNNESIKKKLKTIDLQEKDENVDDYEDEQEQSAEMYKHIQNATKSDDQVLDTATKEQADEQKDVSDLNKKEEMTDSKLLEEEEEEKEVDIKDGKKQKPEKIESDQKRNKHKQHPEGELLDEVNDIEIEGEYIPTVTVPRGDETTHHTRYTSDTSENVSFSVSELNQIRTEVEQQLSEWVEPPSKIEAEQAWKKISSVTSSLAQNLSEQLRLVLEPTQTSHLKGDYRTGRRINMRKVIPYIASQFRKDKIWLRRTKPSKREYKIVLAIDDSSSMSDNHSKELAFESVALISKALTLLESGQLSVLSFGETTQVLHKLVDTFSEKSGANILQKFQFLQQKTCIGKLVDFATEMLNSAQISSSASIAKLLIIVSDGRGIFSEGEAYVKRAVRRAKLSNVFMVFVIVDNPDSKSSILDIRMPIFKDGKLLRIESYMDSFPFPFYIILRNINSLPNVLSDALRQWFEIVSNVDKQ</sequence>
<dbReference type="Gene3D" id="3.40.50.410">
    <property type="entry name" value="von Willebrand factor, type A domain"/>
    <property type="match status" value="1"/>
</dbReference>
<dbReference type="GO" id="GO:0000055">
    <property type="term" value="P:ribosomal large subunit export from nucleus"/>
    <property type="evidence" value="ECO:0007669"/>
    <property type="project" value="TreeGrafter"/>
</dbReference>
<dbReference type="InterPro" id="IPR027417">
    <property type="entry name" value="P-loop_NTPase"/>
</dbReference>
<dbReference type="InterPro" id="IPR011704">
    <property type="entry name" value="ATPase_dyneun-rel_AAA"/>
</dbReference>
<reference evidence="12 13" key="1">
    <citation type="journal article" date="2024" name="Insects">
        <title>An Improved Chromosome-Level Genome Assembly of the Firefly Pyrocoelia pectoralis.</title>
        <authorList>
            <person name="Fu X."/>
            <person name="Meyer-Rochow V.B."/>
            <person name="Ballantyne L."/>
            <person name="Zhu X."/>
        </authorList>
    </citation>
    <scope>NUCLEOTIDE SEQUENCE [LARGE SCALE GENOMIC DNA]</scope>
    <source>
        <strain evidence="12">XCY_ONT2</strain>
    </source>
</reference>
<dbReference type="Proteomes" id="UP001329430">
    <property type="component" value="Chromosome 3"/>
</dbReference>
<dbReference type="GO" id="GO:0016887">
    <property type="term" value="F:ATP hydrolysis activity"/>
    <property type="evidence" value="ECO:0007669"/>
    <property type="project" value="InterPro"/>
</dbReference>
<evidence type="ECO:0000256" key="7">
    <source>
        <dbReference type="ARBA" id="ARBA00023186"/>
    </source>
</evidence>
<dbReference type="PIRSF" id="PIRSF010340">
    <property type="entry name" value="Midasin"/>
    <property type="match status" value="1"/>
</dbReference>
<dbReference type="PANTHER" id="PTHR48103:SF2">
    <property type="entry name" value="MIDASIN"/>
    <property type="match status" value="1"/>
</dbReference>
<dbReference type="SMART" id="SM00327">
    <property type="entry name" value="VWA"/>
    <property type="match status" value="1"/>
</dbReference>
<keyword evidence="7 9" id="KW-0143">Chaperone</keyword>
<dbReference type="CDD" id="cd01460">
    <property type="entry name" value="vWA_midasin"/>
    <property type="match status" value="1"/>
</dbReference>
<dbReference type="Pfam" id="PF00092">
    <property type="entry name" value="VWA"/>
    <property type="match status" value="1"/>
</dbReference>
<dbReference type="Pfam" id="PF07728">
    <property type="entry name" value="AAA_5"/>
    <property type="match status" value="7"/>
</dbReference>
<evidence type="ECO:0000256" key="8">
    <source>
        <dbReference type="ARBA" id="ARBA00023242"/>
    </source>
</evidence>
<accession>A0AAN7VHV1</accession>
<evidence type="ECO:0000259" key="11">
    <source>
        <dbReference type="PROSITE" id="PS50234"/>
    </source>
</evidence>
<dbReference type="CDD" id="cd00009">
    <property type="entry name" value="AAA"/>
    <property type="match status" value="2"/>
</dbReference>
<dbReference type="Gene3D" id="3.40.50.300">
    <property type="entry name" value="P-loop containing nucleotide triphosphate hydrolases"/>
    <property type="match status" value="6"/>
</dbReference>
<name>A0AAN7VHV1_9COLE</name>
<dbReference type="Pfam" id="PF17867">
    <property type="entry name" value="AAA_lid_7"/>
    <property type="match status" value="3"/>
</dbReference>
<evidence type="ECO:0000256" key="1">
    <source>
        <dbReference type="ARBA" id="ARBA00004604"/>
    </source>
</evidence>
<comment type="similarity">
    <text evidence="3 9">Belongs to the midasin family.</text>
</comment>
<evidence type="ECO:0000256" key="4">
    <source>
        <dbReference type="ARBA" id="ARBA00017143"/>
    </source>
</evidence>
<dbReference type="FunFam" id="3.40.50.300:FF:000764">
    <property type="entry name" value="Midasin"/>
    <property type="match status" value="1"/>
</dbReference>
<dbReference type="GO" id="GO:0000027">
    <property type="term" value="P:ribosomal large subunit assembly"/>
    <property type="evidence" value="ECO:0007669"/>
    <property type="project" value="InterPro"/>
</dbReference>
<evidence type="ECO:0000256" key="9">
    <source>
        <dbReference type="PIRNR" id="PIRNR010340"/>
    </source>
</evidence>
<dbReference type="SMART" id="SM00382">
    <property type="entry name" value="AAA"/>
    <property type="match status" value="6"/>
</dbReference>
<dbReference type="PROSITE" id="PS50234">
    <property type="entry name" value="VWFA"/>
    <property type="match status" value="1"/>
</dbReference>